<dbReference type="EC" id="2.7.6.3" evidence="3"/>
<sequence length="163" mass="19169">MQTIYLDDAKCIMRSKFFPLFNRLDKEIKFKYTAFIGLGGNIGNTKKRFETFLLNLKKDRRFFIKECSPILKNKAFGYESQDYLNAVIMIKSSLYATQILKIMQYYEFKFKRQRPFKNAPRTLDLDILYFSKKVRKSAKLTVPHIGAKERISVIIPIGLMKGI</sequence>
<dbReference type="PANTHER" id="PTHR43071">
    <property type="entry name" value="2-AMINO-4-HYDROXY-6-HYDROXYMETHYLDIHYDROPTERIDINE PYROPHOSPHOKINASE"/>
    <property type="match status" value="1"/>
</dbReference>
<dbReference type="GO" id="GO:0046656">
    <property type="term" value="P:folic acid biosynthetic process"/>
    <property type="evidence" value="ECO:0007669"/>
    <property type="project" value="UniProtKB-KW"/>
</dbReference>
<evidence type="ECO:0000313" key="16">
    <source>
        <dbReference type="EMBL" id="EAK0453259.1"/>
    </source>
</evidence>
<dbReference type="PROSITE" id="PS00794">
    <property type="entry name" value="HPPK"/>
    <property type="match status" value="1"/>
</dbReference>
<dbReference type="RefSeq" id="WP_002850509.1">
    <property type="nucleotide sequence ID" value="NZ_AABUZP020000015.1"/>
</dbReference>
<comment type="caution">
    <text evidence="16">The sequence shown here is derived from an EMBL/GenBank/DDBJ whole genome shotgun (WGS) entry which is preliminary data.</text>
</comment>
<proteinExistence type="inferred from homology"/>
<name>A0A5L4VR60_CAMFE</name>
<evidence type="ECO:0000313" key="18">
    <source>
        <dbReference type="Proteomes" id="UP000535509"/>
    </source>
</evidence>
<dbReference type="Proteomes" id="UP000557842">
    <property type="component" value="Unassembled WGS sequence"/>
</dbReference>
<comment type="function">
    <text evidence="10">Catalyzes the transfer of pyrophosphate from adenosine triphosphate (ATP) to 6-hydroxymethyl-7,8-dihydropterin, an enzymatic step in folate biosynthesis pathway.</text>
</comment>
<dbReference type="NCBIfam" id="TIGR01498">
    <property type="entry name" value="folK"/>
    <property type="match status" value="1"/>
</dbReference>
<dbReference type="EMBL" id="AACCXK010000009">
    <property type="protein sequence ID" value="EAK0453259.1"/>
    <property type="molecule type" value="Genomic_DNA"/>
</dbReference>
<evidence type="ECO:0000256" key="5">
    <source>
        <dbReference type="ARBA" id="ARBA00022679"/>
    </source>
</evidence>
<evidence type="ECO:0000256" key="12">
    <source>
        <dbReference type="ARBA" id="ARBA00033413"/>
    </source>
</evidence>
<dbReference type="UniPathway" id="UPA00077">
    <property type="reaction ID" value="UER00155"/>
</dbReference>
<dbReference type="Gene3D" id="3.30.70.560">
    <property type="entry name" value="7,8-Dihydro-6-hydroxymethylpterin-pyrophosphokinase HPPK"/>
    <property type="match status" value="1"/>
</dbReference>
<dbReference type="GeneID" id="61065324"/>
<evidence type="ECO:0000313" key="17">
    <source>
        <dbReference type="EMBL" id="EAK0469226.1"/>
    </source>
</evidence>
<evidence type="ECO:0000313" key="15">
    <source>
        <dbReference type="EMBL" id="EAI8858892.1"/>
    </source>
</evidence>
<dbReference type="PANTHER" id="PTHR43071:SF1">
    <property type="entry name" value="2-AMINO-4-HYDROXY-6-HYDROXYMETHYLDIHYDROPTERIDINE PYROPHOSPHOKINASE"/>
    <property type="match status" value="1"/>
</dbReference>
<reference evidence="16 19" key="1">
    <citation type="submission" date="2018-05" db="EMBL/GenBank/DDBJ databases">
        <authorList>
            <consortium name="PulseNet: The National Subtyping Network for Foodborne Disease Surveillance"/>
            <person name="Tarr C.L."/>
            <person name="Trees E."/>
            <person name="Katz L.S."/>
            <person name="Carleton-Romer H.A."/>
            <person name="Stroika S."/>
            <person name="Kucerova Z."/>
            <person name="Roache K.F."/>
            <person name="Sabol A.L."/>
            <person name="Besser J."/>
            <person name="Gerner-Smidt P."/>
        </authorList>
    </citation>
    <scope>NUCLEOTIDE SEQUENCE</scope>
    <source>
        <strain evidence="16">2014D-0197</strain>
        <strain evidence="14 19">2016D-0221</strain>
        <strain evidence="17">D4313</strain>
        <strain evidence="15 18">PNUSAC001503</strain>
    </source>
</reference>
<protein>
    <recommendedName>
        <fullName evidence="4">2-amino-4-hydroxy-6-hydroxymethyldihydropteridine pyrophosphokinase</fullName>
        <ecNumber evidence="3">2.7.6.3</ecNumber>
    </recommendedName>
    <alternativeName>
        <fullName evidence="11">6-hydroxymethyl-7,8-dihydropterin pyrophosphokinase</fullName>
    </alternativeName>
    <alternativeName>
        <fullName evidence="12">7,8-dihydro-6-hydroxymethylpterin-pyrophosphokinase</fullName>
    </alternativeName>
</protein>
<organism evidence="16">
    <name type="scientific">Campylobacter fetus</name>
    <dbReference type="NCBI Taxonomy" id="196"/>
    <lineage>
        <taxon>Bacteria</taxon>
        <taxon>Pseudomonadati</taxon>
        <taxon>Campylobacterota</taxon>
        <taxon>Epsilonproteobacteria</taxon>
        <taxon>Campylobacterales</taxon>
        <taxon>Campylobacteraceae</taxon>
        <taxon>Campylobacter</taxon>
    </lineage>
</organism>
<evidence type="ECO:0000313" key="14">
    <source>
        <dbReference type="EMBL" id="EAI5408394.1"/>
    </source>
</evidence>
<dbReference type="InterPro" id="IPR000550">
    <property type="entry name" value="Hppk"/>
</dbReference>
<evidence type="ECO:0000256" key="8">
    <source>
        <dbReference type="ARBA" id="ARBA00022840"/>
    </source>
</evidence>
<dbReference type="CDD" id="cd00483">
    <property type="entry name" value="HPPK"/>
    <property type="match status" value="1"/>
</dbReference>
<evidence type="ECO:0000256" key="9">
    <source>
        <dbReference type="ARBA" id="ARBA00022909"/>
    </source>
</evidence>
<evidence type="ECO:0000313" key="19">
    <source>
        <dbReference type="Proteomes" id="UP000557842"/>
    </source>
</evidence>
<evidence type="ECO:0000259" key="13">
    <source>
        <dbReference type="PROSITE" id="PS00794"/>
    </source>
</evidence>
<keyword evidence="7 16" id="KW-0418">Kinase</keyword>
<comment type="pathway">
    <text evidence="1">Cofactor biosynthesis; tetrahydrofolate biosynthesis; 2-amino-4-hydroxy-6-hydroxymethyl-7,8-dihydropteridine diphosphate from 7,8-dihydroneopterin triphosphate: step 4/4.</text>
</comment>
<gene>
    <name evidence="16" type="primary">folK</name>
    <name evidence="16" type="ORF">AAH17_06240</name>
    <name evidence="17" type="ORF">AAH24_07615</name>
    <name evidence="14" type="ORF">BVH53_06740</name>
    <name evidence="15" type="ORF">CX802_03385</name>
</gene>
<keyword evidence="9" id="KW-0289">Folate biosynthesis</keyword>
<keyword evidence="18" id="KW-1185">Reference proteome</keyword>
<evidence type="ECO:0000256" key="4">
    <source>
        <dbReference type="ARBA" id="ARBA00016218"/>
    </source>
</evidence>
<feature type="domain" description="7,8-dihydro-6-hydroxymethylpterin-pyrophosphokinase" evidence="13">
    <location>
        <begin position="117"/>
        <end position="128"/>
    </location>
</feature>
<accession>A0A5L4VR60</accession>
<keyword evidence="5 16" id="KW-0808">Transferase</keyword>
<dbReference type="EMBL" id="AACCXM010000007">
    <property type="protein sequence ID" value="EAK0469226.1"/>
    <property type="molecule type" value="Genomic_DNA"/>
</dbReference>
<keyword evidence="8" id="KW-0067">ATP-binding</keyword>
<dbReference type="GO" id="GO:0005524">
    <property type="term" value="F:ATP binding"/>
    <property type="evidence" value="ECO:0007669"/>
    <property type="project" value="UniProtKB-KW"/>
</dbReference>
<evidence type="ECO:0000256" key="10">
    <source>
        <dbReference type="ARBA" id="ARBA00029409"/>
    </source>
</evidence>
<dbReference type="EMBL" id="AABTCC010000007">
    <property type="protein sequence ID" value="EAI8858892.1"/>
    <property type="molecule type" value="Genomic_DNA"/>
</dbReference>
<dbReference type="AlphaFoldDB" id="A0A5L4VR60"/>
<evidence type="ECO:0000256" key="3">
    <source>
        <dbReference type="ARBA" id="ARBA00013253"/>
    </source>
</evidence>
<dbReference type="Proteomes" id="UP000535509">
    <property type="component" value="Unassembled WGS sequence"/>
</dbReference>
<evidence type="ECO:0000256" key="2">
    <source>
        <dbReference type="ARBA" id="ARBA00005810"/>
    </source>
</evidence>
<keyword evidence="6" id="KW-0547">Nucleotide-binding</keyword>
<dbReference type="GO" id="GO:0003848">
    <property type="term" value="F:2-amino-4-hydroxy-6-hydroxymethyldihydropteridine diphosphokinase activity"/>
    <property type="evidence" value="ECO:0007669"/>
    <property type="project" value="UniProtKB-EC"/>
</dbReference>
<evidence type="ECO:0000256" key="7">
    <source>
        <dbReference type="ARBA" id="ARBA00022777"/>
    </source>
</evidence>
<evidence type="ECO:0000256" key="11">
    <source>
        <dbReference type="ARBA" id="ARBA00029766"/>
    </source>
</evidence>
<dbReference type="GO" id="GO:0016301">
    <property type="term" value="F:kinase activity"/>
    <property type="evidence" value="ECO:0007669"/>
    <property type="project" value="UniProtKB-KW"/>
</dbReference>
<comment type="similarity">
    <text evidence="2">Belongs to the HPPK family.</text>
</comment>
<evidence type="ECO:0000256" key="6">
    <source>
        <dbReference type="ARBA" id="ARBA00022741"/>
    </source>
</evidence>
<dbReference type="OMA" id="TLPHPKW"/>
<dbReference type="InterPro" id="IPR035907">
    <property type="entry name" value="Hppk_sf"/>
</dbReference>
<evidence type="ECO:0000256" key="1">
    <source>
        <dbReference type="ARBA" id="ARBA00005051"/>
    </source>
</evidence>
<dbReference type="SUPFAM" id="SSF55083">
    <property type="entry name" value="6-hydroxymethyl-7,8-dihydropterin pyrophosphokinase, HPPK"/>
    <property type="match status" value="1"/>
</dbReference>
<dbReference type="Pfam" id="PF01288">
    <property type="entry name" value="HPPK"/>
    <property type="match status" value="1"/>
</dbReference>
<dbReference type="GO" id="GO:0046654">
    <property type="term" value="P:tetrahydrofolate biosynthetic process"/>
    <property type="evidence" value="ECO:0007669"/>
    <property type="project" value="UniProtKB-UniPathway"/>
</dbReference>
<dbReference type="EMBL" id="AABQDW010000011">
    <property type="protein sequence ID" value="EAI5408394.1"/>
    <property type="molecule type" value="Genomic_DNA"/>
</dbReference>